<reference evidence="2" key="1">
    <citation type="submission" date="2014-11" db="EMBL/GenBank/DDBJ databases">
        <authorList>
            <person name="Amaro Gonzalez C."/>
        </authorList>
    </citation>
    <scope>NUCLEOTIDE SEQUENCE</scope>
</reference>
<dbReference type="AlphaFoldDB" id="A0A0E9UTN8"/>
<proteinExistence type="predicted"/>
<sequence>MTKNQTKTTREEEKGRRKERLHEESKLG</sequence>
<dbReference type="EMBL" id="GBXM01040002">
    <property type="protein sequence ID" value="JAH68575.1"/>
    <property type="molecule type" value="Transcribed_RNA"/>
</dbReference>
<feature type="region of interest" description="Disordered" evidence="1">
    <location>
        <begin position="1"/>
        <end position="28"/>
    </location>
</feature>
<evidence type="ECO:0000313" key="2">
    <source>
        <dbReference type="EMBL" id="JAH68575.1"/>
    </source>
</evidence>
<name>A0A0E9UTN8_ANGAN</name>
<evidence type="ECO:0000256" key="1">
    <source>
        <dbReference type="SAM" id="MobiDB-lite"/>
    </source>
</evidence>
<organism evidence="2">
    <name type="scientific">Anguilla anguilla</name>
    <name type="common">European freshwater eel</name>
    <name type="synonym">Muraena anguilla</name>
    <dbReference type="NCBI Taxonomy" id="7936"/>
    <lineage>
        <taxon>Eukaryota</taxon>
        <taxon>Metazoa</taxon>
        <taxon>Chordata</taxon>
        <taxon>Craniata</taxon>
        <taxon>Vertebrata</taxon>
        <taxon>Euteleostomi</taxon>
        <taxon>Actinopterygii</taxon>
        <taxon>Neopterygii</taxon>
        <taxon>Teleostei</taxon>
        <taxon>Anguilliformes</taxon>
        <taxon>Anguillidae</taxon>
        <taxon>Anguilla</taxon>
    </lineage>
</organism>
<feature type="compositionally biased region" description="Basic and acidic residues" evidence="1">
    <location>
        <begin position="8"/>
        <end position="28"/>
    </location>
</feature>
<reference evidence="2" key="2">
    <citation type="journal article" date="2015" name="Fish Shellfish Immunol.">
        <title>Early steps in the European eel (Anguilla anguilla)-Vibrio vulnificus interaction in the gills: Role of the RtxA13 toxin.</title>
        <authorList>
            <person name="Callol A."/>
            <person name="Pajuelo D."/>
            <person name="Ebbesson L."/>
            <person name="Teles M."/>
            <person name="MacKenzie S."/>
            <person name="Amaro C."/>
        </authorList>
    </citation>
    <scope>NUCLEOTIDE SEQUENCE</scope>
</reference>
<accession>A0A0E9UTN8</accession>
<protein>
    <submittedName>
        <fullName evidence="2">Uncharacterized protein</fullName>
    </submittedName>
</protein>